<keyword evidence="3" id="KW-1185">Reference proteome</keyword>
<organism evidence="2 3">
    <name type="scientific">Saccharopolyspora erythraea</name>
    <name type="common">Streptomyces erythraeus</name>
    <dbReference type="NCBI Taxonomy" id="1836"/>
    <lineage>
        <taxon>Bacteria</taxon>
        <taxon>Bacillati</taxon>
        <taxon>Actinomycetota</taxon>
        <taxon>Actinomycetes</taxon>
        <taxon>Pseudonocardiales</taxon>
        <taxon>Pseudonocardiaceae</taxon>
        <taxon>Saccharopolyspora</taxon>
    </lineage>
</organism>
<gene>
    <name evidence="2" type="ORF">GCM10009533_40470</name>
</gene>
<feature type="transmembrane region" description="Helical" evidence="1">
    <location>
        <begin position="25"/>
        <end position="47"/>
    </location>
</feature>
<dbReference type="RefSeq" id="WP_009945432.1">
    <property type="nucleotide sequence ID" value="NZ_BAAAGS010000027.1"/>
</dbReference>
<sequence>MTYAQTAPGYTGAPVPPPARPLALLLLKIFAGLSAVLPAVAAIIAFVGGRPMAEAQLVENVDEYAPEIAQLTNSEEVADGAVELLKSMGEWEYYVSAYEASLYFFSIAEIVGAAVLLVWTFLARHTWARVLITLSALGGAAFHLIFIGAAMPPNSIAAVLMATWVFNLLAIVFCWLPPVTRHAKAMKLAR</sequence>
<feature type="transmembrane region" description="Helical" evidence="1">
    <location>
        <begin position="156"/>
        <end position="176"/>
    </location>
</feature>
<dbReference type="Proteomes" id="UP001500729">
    <property type="component" value="Unassembled WGS sequence"/>
</dbReference>
<keyword evidence="1" id="KW-0472">Membrane</keyword>
<accession>A0ABP3N6F6</accession>
<name>A0ABP3N6F6_SACER</name>
<evidence type="ECO:0000313" key="3">
    <source>
        <dbReference type="Proteomes" id="UP001500729"/>
    </source>
</evidence>
<comment type="caution">
    <text evidence="2">The sequence shown here is derived from an EMBL/GenBank/DDBJ whole genome shotgun (WGS) entry which is preliminary data.</text>
</comment>
<feature type="transmembrane region" description="Helical" evidence="1">
    <location>
        <begin position="102"/>
        <end position="123"/>
    </location>
</feature>
<reference evidence="3" key="1">
    <citation type="journal article" date="2019" name="Int. J. Syst. Evol. Microbiol.">
        <title>The Global Catalogue of Microorganisms (GCM) 10K type strain sequencing project: providing services to taxonomists for standard genome sequencing and annotation.</title>
        <authorList>
            <consortium name="The Broad Institute Genomics Platform"/>
            <consortium name="The Broad Institute Genome Sequencing Center for Infectious Disease"/>
            <person name="Wu L."/>
            <person name="Ma J."/>
        </authorList>
    </citation>
    <scope>NUCLEOTIDE SEQUENCE [LARGE SCALE GENOMIC DNA]</scope>
    <source>
        <strain evidence="3">JCM 10303</strain>
    </source>
</reference>
<evidence type="ECO:0000256" key="1">
    <source>
        <dbReference type="SAM" id="Phobius"/>
    </source>
</evidence>
<evidence type="ECO:0000313" key="2">
    <source>
        <dbReference type="EMBL" id="GAA0537156.1"/>
    </source>
</evidence>
<protein>
    <recommendedName>
        <fullName evidence="4">DUF4386 family protein</fullName>
    </recommendedName>
</protein>
<evidence type="ECO:0008006" key="4">
    <source>
        <dbReference type="Google" id="ProtNLM"/>
    </source>
</evidence>
<dbReference type="EMBL" id="BAAAGS010000027">
    <property type="protein sequence ID" value="GAA0537156.1"/>
    <property type="molecule type" value="Genomic_DNA"/>
</dbReference>
<feature type="transmembrane region" description="Helical" evidence="1">
    <location>
        <begin position="130"/>
        <end position="150"/>
    </location>
</feature>
<keyword evidence="1" id="KW-1133">Transmembrane helix</keyword>
<keyword evidence="1" id="KW-0812">Transmembrane</keyword>
<proteinExistence type="predicted"/>